<name>A0AC59ZK06_RANTA</name>
<evidence type="ECO:0000313" key="2">
    <source>
        <dbReference type="Proteomes" id="UP001162501"/>
    </source>
</evidence>
<gene>
    <name evidence="1" type="ORF">MRATA1EN22A_LOCUS19498</name>
</gene>
<organism evidence="1 2">
    <name type="scientific">Rangifer tarandus platyrhynchus</name>
    <name type="common">Svalbard reindeer</name>
    <dbReference type="NCBI Taxonomy" id="3082113"/>
    <lineage>
        <taxon>Eukaryota</taxon>
        <taxon>Metazoa</taxon>
        <taxon>Chordata</taxon>
        <taxon>Craniata</taxon>
        <taxon>Vertebrata</taxon>
        <taxon>Euteleostomi</taxon>
        <taxon>Mammalia</taxon>
        <taxon>Eutheria</taxon>
        <taxon>Laurasiatheria</taxon>
        <taxon>Artiodactyla</taxon>
        <taxon>Ruminantia</taxon>
        <taxon>Pecora</taxon>
        <taxon>Cervidae</taxon>
        <taxon>Odocoileinae</taxon>
        <taxon>Rangifer</taxon>
    </lineage>
</organism>
<reference evidence="1" key="1">
    <citation type="submission" date="2023-05" db="EMBL/GenBank/DDBJ databases">
        <authorList>
            <consortium name="ELIXIR-Norway"/>
        </authorList>
    </citation>
    <scope>NUCLEOTIDE SEQUENCE</scope>
</reference>
<proteinExistence type="predicted"/>
<accession>A0AC59ZK06</accession>
<dbReference type="EMBL" id="OX596087">
    <property type="protein sequence ID" value="CAN0448333.1"/>
    <property type="molecule type" value="Genomic_DNA"/>
</dbReference>
<reference evidence="1" key="2">
    <citation type="submission" date="2025-03" db="EMBL/GenBank/DDBJ databases">
        <authorList>
            <consortium name="ELIXIR-Norway"/>
            <consortium name="Elixir Norway"/>
        </authorList>
    </citation>
    <scope>NUCLEOTIDE SEQUENCE</scope>
</reference>
<evidence type="ECO:0000313" key="1">
    <source>
        <dbReference type="EMBL" id="CAN0448333.1"/>
    </source>
</evidence>
<sequence length="131" mass="14353">MGSRSALSASQQGCKTQGRISWSQKASRMTPFLHLCPPPSPAAPPSSPGSPPSSPREEEPKPSAVFSGLSLRPLGSVPYSTRHGHLSFHLSLTALLQGKDHIRCRPVPSAHRRHNWFAKWMDEMVRPCPQP</sequence>
<dbReference type="Proteomes" id="UP001162501">
    <property type="component" value="Chromosome 3"/>
</dbReference>
<protein>
    <submittedName>
        <fullName evidence="1">Uncharacterized protein</fullName>
    </submittedName>
</protein>